<dbReference type="Gene3D" id="3.30.1490.40">
    <property type="match status" value="1"/>
</dbReference>
<feature type="domain" description="GYF" evidence="2">
    <location>
        <begin position="395"/>
        <end position="451"/>
    </location>
</feature>
<name>A0A2C5Z3V9_9HYPO</name>
<sequence length="451" mass="49839">MASRFSAARPKRAGENFARTLHHDGGHGKRVKFDVRNPSTLAPDARDDDAVLDADVIGGTSATKRGAVNLDGYDSDSDAETFDAKAASRSKGQVDLIKQLDSYHDKSSTAAADDDDDDDDMFAVDKDQGAESDSGPQDVAKKKDVRFLDAAVMEGEVETSKSGGRVRLDERESSDDEEDVELAIQEEGVDDEVGAGGLKRNAPKIEAFNLREEMEQGRFDDQGNYVRKAEDPDAVHDNWLQGLSKKDMKKAAEAHDKRISEARKQRIAEDGILVADLLQTLIVNLEKAETPMEALARLGRQMPKAKKVPQWKLKKLNKSAQSMDVEPQPADDSGHAGVKESINAITDAADKLLSRDYQDIYEQEREALVREYRRETGEDWVETKKESRQNSLPEDSMWQFRWTDGRDGGTVQGPYDTATMKAWDEAGYFGQSVEFRPADGSSAWSAAALFG</sequence>
<evidence type="ECO:0000259" key="2">
    <source>
        <dbReference type="PROSITE" id="PS50829"/>
    </source>
</evidence>
<protein>
    <recommendedName>
        <fullName evidence="2">GYF domain-containing protein</fullName>
    </recommendedName>
</protein>
<evidence type="ECO:0000313" key="4">
    <source>
        <dbReference type="Proteomes" id="UP000224854"/>
    </source>
</evidence>
<dbReference type="SUPFAM" id="SSF55277">
    <property type="entry name" value="GYF domain"/>
    <property type="match status" value="1"/>
</dbReference>
<dbReference type="InterPro" id="IPR039905">
    <property type="entry name" value="CD2BP2/Lin1"/>
</dbReference>
<dbReference type="PANTHER" id="PTHR13138">
    <property type="entry name" value="PROTEIN LIN1"/>
    <property type="match status" value="1"/>
</dbReference>
<accession>A0A2C5Z3V9</accession>
<gene>
    <name evidence="3" type="ORF">CDD82_4824</name>
</gene>
<feature type="compositionally biased region" description="Acidic residues" evidence="1">
    <location>
        <begin position="112"/>
        <end position="122"/>
    </location>
</feature>
<reference evidence="3 4" key="1">
    <citation type="submission" date="2017-06" db="EMBL/GenBank/DDBJ databases">
        <title>Ant-infecting Ophiocordyceps genomes reveal a high diversity of potential behavioral manipulation genes and a possible major role for enterotoxins.</title>
        <authorList>
            <person name="De Bekker C."/>
            <person name="Evans H.C."/>
            <person name="Brachmann A."/>
            <person name="Hughes D.P."/>
        </authorList>
    </citation>
    <scope>NUCLEOTIDE SEQUENCE [LARGE SCALE GENOMIC DNA]</scope>
    <source>
        <strain evidence="3 4">1348a</strain>
    </source>
</reference>
<evidence type="ECO:0000313" key="3">
    <source>
        <dbReference type="EMBL" id="PHH74676.1"/>
    </source>
</evidence>
<dbReference type="OrthoDB" id="331341at2759"/>
<comment type="caution">
    <text evidence="3">The sequence shown here is derived from an EMBL/GenBank/DDBJ whole genome shotgun (WGS) entry which is preliminary data.</text>
</comment>
<dbReference type="InterPro" id="IPR035445">
    <property type="entry name" value="GYF-like_dom_sf"/>
</dbReference>
<feature type="region of interest" description="Disordered" evidence="1">
    <location>
        <begin position="156"/>
        <end position="180"/>
    </location>
</feature>
<organism evidence="3 4">
    <name type="scientific">Ophiocordyceps australis</name>
    <dbReference type="NCBI Taxonomy" id="1399860"/>
    <lineage>
        <taxon>Eukaryota</taxon>
        <taxon>Fungi</taxon>
        <taxon>Dikarya</taxon>
        <taxon>Ascomycota</taxon>
        <taxon>Pezizomycotina</taxon>
        <taxon>Sordariomycetes</taxon>
        <taxon>Hypocreomycetidae</taxon>
        <taxon>Hypocreales</taxon>
        <taxon>Ophiocordycipitaceae</taxon>
        <taxon>Ophiocordyceps</taxon>
    </lineage>
</organism>
<feature type="region of interest" description="Disordered" evidence="1">
    <location>
        <begin position="102"/>
        <end position="143"/>
    </location>
</feature>
<dbReference type="Pfam" id="PF02213">
    <property type="entry name" value="GYF"/>
    <property type="match status" value="1"/>
</dbReference>
<dbReference type="InterPro" id="IPR003169">
    <property type="entry name" value="GYF"/>
</dbReference>
<dbReference type="PANTHER" id="PTHR13138:SF3">
    <property type="entry name" value="CD2 ANTIGEN CYTOPLASMIC TAIL-BINDING PROTEIN 2"/>
    <property type="match status" value="1"/>
</dbReference>
<evidence type="ECO:0000256" key="1">
    <source>
        <dbReference type="SAM" id="MobiDB-lite"/>
    </source>
</evidence>
<dbReference type="AlphaFoldDB" id="A0A2C5Z3V9"/>
<feature type="region of interest" description="Disordered" evidence="1">
    <location>
        <begin position="1"/>
        <end position="47"/>
    </location>
</feature>
<dbReference type="EMBL" id="NJEU01000416">
    <property type="protein sequence ID" value="PHH74676.1"/>
    <property type="molecule type" value="Genomic_DNA"/>
</dbReference>
<dbReference type="Proteomes" id="UP000224854">
    <property type="component" value="Unassembled WGS sequence"/>
</dbReference>
<feature type="compositionally biased region" description="Basic and acidic residues" evidence="1">
    <location>
        <begin position="21"/>
        <end position="35"/>
    </location>
</feature>
<keyword evidence="4" id="KW-1185">Reference proteome</keyword>
<proteinExistence type="predicted"/>
<dbReference type="PROSITE" id="PS50829">
    <property type="entry name" value="GYF"/>
    <property type="match status" value="1"/>
</dbReference>
<dbReference type="GO" id="GO:0005682">
    <property type="term" value="C:U5 snRNP"/>
    <property type="evidence" value="ECO:0007669"/>
    <property type="project" value="InterPro"/>
</dbReference>